<accession>A0A6J6SZP3</accession>
<dbReference type="PANTHER" id="PTHR42807">
    <property type="entry name" value="GLUTARYL-COA DEHYDROGENASE, MITOCHONDRIAL"/>
    <property type="match status" value="1"/>
</dbReference>
<evidence type="ECO:0000256" key="8">
    <source>
        <dbReference type="ARBA" id="ARBA00023128"/>
    </source>
</evidence>
<comment type="subcellular location">
    <subcellularLocation>
        <location evidence="2">Mitochondrion matrix</location>
    </subcellularLocation>
</comment>
<evidence type="ECO:0000256" key="7">
    <source>
        <dbReference type="ARBA" id="ARBA00023002"/>
    </source>
</evidence>
<dbReference type="SUPFAM" id="SSF56645">
    <property type="entry name" value="Acyl-CoA dehydrogenase NM domain-like"/>
    <property type="match status" value="1"/>
</dbReference>
<feature type="domain" description="Acyl-CoA dehydrogenase/oxidase C-terminal" evidence="9">
    <location>
        <begin position="244"/>
        <end position="385"/>
    </location>
</feature>
<evidence type="ECO:0000259" key="9">
    <source>
        <dbReference type="Pfam" id="PF00441"/>
    </source>
</evidence>
<feature type="domain" description="Acyl-CoA dehydrogenase/oxidase N-terminal" evidence="11">
    <location>
        <begin position="20"/>
        <end position="131"/>
    </location>
</feature>
<dbReference type="Gene3D" id="1.20.140.10">
    <property type="entry name" value="Butyryl-CoA Dehydrogenase, subunit A, domain 3"/>
    <property type="match status" value="1"/>
</dbReference>
<evidence type="ECO:0000259" key="11">
    <source>
        <dbReference type="Pfam" id="PF02771"/>
    </source>
</evidence>
<evidence type="ECO:0000256" key="6">
    <source>
        <dbReference type="ARBA" id="ARBA00022946"/>
    </source>
</evidence>
<feature type="domain" description="Acyl-CoA oxidase/dehydrogenase middle" evidence="10">
    <location>
        <begin position="136"/>
        <end position="225"/>
    </location>
</feature>
<dbReference type="GO" id="GO:0005759">
    <property type="term" value="C:mitochondrial matrix"/>
    <property type="evidence" value="ECO:0007669"/>
    <property type="project" value="UniProtKB-SubCell"/>
</dbReference>
<dbReference type="SUPFAM" id="SSF47203">
    <property type="entry name" value="Acyl-CoA dehydrogenase C-terminal domain-like"/>
    <property type="match status" value="1"/>
</dbReference>
<dbReference type="InterPro" id="IPR006091">
    <property type="entry name" value="Acyl-CoA_Oxase/DH_mid-dom"/>
</dbReference>
<dbReference type="InterPro" id="IPR009075">
    <property type="entry name" value="AcylCo_DH/oxidase_C"/>
</dbReference>
<dbReference type="Gene3D" id="1.10.540.10">
    <property type="entry name" value="Acyl-CoA dehydrogenase/oxidase, N-terminal domain"/>
    <property type="match status" value="1"/>
</dbReference>
<dbReference type="InterPro" id="IPR052033">
    <property type="entry name" value="Glutaryl-CoA_DH_mitochondrial"/>
</dbReference>
<evidence type="ECO:0000256" key="2">
    <source>
        <dbReference type="ARBA" id="ARBA00004305"/>
    </source>
</evidence>
<sequence>MTKKDPVHPFDLLDVQRELTEEQRAIQKVARDFVDKEVKPHIAGWYESSDIPVRELALKLGAIGMLGMHLEGYGCAGTDATSYGLACLELEAGDSGLRSLVSVQGSLSMFAIHEYGSEAQKERWLPEMAAGRAIGCFGLTEADFGSNPSGMLTNAKRDGDNWIINGNKMWITNGTVADVAIIWAQTDEGIRGFAVDTKTAGFQANLIKHKLSLRASLTAELVFTNLKVSDADRLPGATSLRAPLMCLAEARYGIIFGTVGAARDSLETALAYAATREQFDGPIARHQMTQAKFAAMATRLNTAMLLALHIGKIKDVGQVQPQQISMGKYNNAMGALEIAREARSILGGAGITTEYSVFRHMANLETVLTYEGTHEIHSLVIGEALTGIAAYR</sequence>
<keyword evidence="8" id="KW-0496">Mitochondrion</keyword>
<dbReference type="GO" id="GO:0004361">
    <property type="term" value="F:glutaryl-CoA dehydrogenase activity"/>
    <property type="evidence" value="ECO:0007669"/>
    <property type="project" value="TreeGrafter"/>
</dbReference>
<organism evidence="12">
    <name type="scientific">freshwater metagenome</name>
    <dbReference type="NCBI Taxonomy" id="449393"/>
    <lineage>
        <taxon>unclassified sequences</taxon>
        <taxon>metagenomes</taxon>
        <taxon>ecological metagenomes</taxon>
    </lineage>
</organism>
<dbReference type="InterPro" id="IPR009100">
    <property type="entry name" value="AcylCoA_DH/oxidase_NM_dom_sf"/>
</dbReference>
<dbReference type="PANTHER" id="PTHR42807:SF1">
    <property type="entry name" value="GLUTARYL-COA DEHYDROGENASE, MITOCHONDRIAL"/>
    <property type="match status" value="1"/>
</dbReference>
<dbReference type="EMBL" id="CAFBNI010000020">
    <property type="protein sequence ID" value="CAB4941166.1"/>
    <property type="molecule type" value="Genomic_DNA"/>
</dbReference>
<dbReference type="FunFam" id="1.10.540.10:FF:000026">
    <property type="entry name" value="Acyl-CoA dehydrogenase medium chain"/>
    <property type="match status" value="1"/>
</dbReference>
<dbReference type="InterPro" id="IPR037069">
    <property type="entry name" value="AcylCoA_DH/ox_N_sf"/>
</dbReference>
<evidence type="ECO:0000256" key="5">
    <source>
        <dbReference type="ARBA" id="ARBA00022827"/>
    </source>
</evidence>
<dbReference type="Gene3D" id="2.40.110.10">
    <property type="entry name" value="Butyryl-CoA Dehydrogenase, subunit A, domain 2"/>
    <property type="match status" value="1"/>
</dbReference>
<dbReference type="GO" id="GO:0046949">
    <property type="term" value="P:fatty-acyl-CoA biosynthetic process"/>
    <property type="evidence" value="ECO:0007669"/>
    <property type="project" value="TreeGrafter"/>
</dbReference>
<dbReference type="GO" id="GO:0033539">
    <property type="term" value="P:fatty acid beta-oxidation using acyl-CoA dehydrogenase"/>
    <property type="evidence" value="ECO:0007669"/>
    <property type="project" value="TreeGrafter"/>
</dbReference>
<comment type="similarity">
    <text evidence="3">Belongs to the acyl-CoA dehydrogenase family.</text>
</comment>
<dbReference type="Pfam" id="PF02771">
    <property type="entry name" value="Acyl-CoA_dh_N"/>
    <property type="match status" value="1"/>
</dbReference>
<name>A0A6J6SZP3_9ZZZZ</name>
<dbReference type="EMBL" id="CAEZYX010000036">
    <property type="protein sequence ID" value="CAB4740284.1"/>
    <property type="molecule type" value="Genomic_DNA"/>
</dbReference>
<dbReference type="AlphaFoldDB" id="A0A6J6SZP3"/>
<evidence type="ECO:0000259" key="10">
    <source>
        <dbReference type="Pfam" id="PF02770"/>
    </source>
</evidence>
<gene>
    <name evidence="12" type="ORF">UFOPK2802_00500</name>
    <name evidence="13" type="ORF">UFOPK3783_00327</name>
</gene>
<keyword evidence="7" id="KW-0560">Oxidoreductase</keyword>
<comment type="cofactor">
    <cofactor evidence="1">
        <name>FAD</name>
        <dbReference type="ChEBI" id="CHEBI:57692"/>
    </cofactor>
</comment>
<keyword evidence="5" id="KW-0274">FAD</keyword>
<dbReference type="InterPro" id="IPR013786">
    <property type="entry name" value="AcylCoA_DH/ox_N"/>
</dbReference>
<dbReference type="InterPro" id="IPR036250">
    <property type="entry name" value="AcylCo_DH-like_C"/>
</dbReference>
<evidence type="ECO:0000313" key="13">
    <source>
        <dbReference type="EMBL" id="CAB4941166.1"/>
    </source>
</evidence>
<proteinExistence type="inferred from homology"/>
<evidence type="ECO:0000256" key="3">
    <source>
        <dbReference type="ARBA" id="ARBA00009347"/>
    </source>
</evidence>
<protein>
    <submittedName>
        <fullName evidence="12">Unannotated protein</fullName>
    </submittedName>
</protein>
<dbReference type="Pfam" id="PF02770">
    <property type="entry name" value="Acyl-CoA_dh_M"/>
    <property type="match status" value="1"/>
</dbReference>
<dbReference type="InterPro" id="IPR046373">
    <property type="entry name" value="Acyl-CoA_Oxase/DH_mid-dom_sf"/>
</dbReference>
<reference evidence="12" key="1">
    <citation type="submission" date="2020-05" db="EMBL/GenBank/DDBJ databases">
        <authorList>
            <person name="Chiriac C."/>
            <person name="Salcher M."/>
            <person name="Ghai R."/>
            <person name="Kavagutti S V."/>
        </authorList>
    </citation>
    <scope>NUCLEOTIDE SEQUENCE</scope>
</reference>
<evidence type="ECO:0000256" key="1">
    <source>
        <dbReference type="ARBA" id="ARBA00001974"/>
    </source>
</evidence>
<keyword evidence="6" id="KW-0809">Transit peptide</keyword>
<evidence type="ECO:0000313" key="12">
    <source>
        <dbReference type="EMBL" id="CAB4740284.1"/>
    </source>
</evidence>
<keyword evidence="4" id="KW-0285">Flavoprotein</keyword>
<evidence type="ECO:0000256" key="4">
    <source>
        <dbReference type="ARBA" id="ARBA00022630"/>
    </source>
</evidence>
<dbReference type="Pfam" id="PF00441">
    <property type="entry name" value="Acyl-CoA_dh_1"/>
    <property type="match status" value="1"/>
</dbReference>
<dbReference type="GO" id="GO:0000062">
    <property type="term" value="F:fatty-acyl-CoA binding"/>
    <property type="evidence" value="ECO:0007669"/>
    <property type="project" value="TreeGrafter"/>
</dbReference>
<dbReference type="GO" id="GO:0050660">
    <property type="term" value="F:flavin adenine dinucleotide binding"/>
    <property type="evidence" value="ECO:0007669"/>
    <property type="project" value="InterPro"/>
</dbReference>